<dbReference type="EMBL" id="BSNK01000001">
    <property type="protein sequence ID" value="GLQ23611.1"/>
    <property type="molecule type" value="Genomic_DNA"/>
</dbReference>
<accession>A0ABQ5V7U7</accession>
<feature type="binding site" evidence="6">
    <location>
        <position position="219"/>
    </location>
    <ligand>
        <name>S-adenosyl-L-methionine</name>
        <dbReference type="ChEBI" id="CHEBI:59789"/>
    </ligand>
</feature>
<evidence type="ECO:0000313" key="8">
    <source>
        <dbReference type="Proteomes" id="UP001161391"/>
    </source>
</evidence>
<reference evidence="7" key="1">
    <citation type="journal article" date="2014" name="Int. J. Syst. Evol. Microbiol.">
        <title>Complete genome of a new Firmicutes species belonging to the dominant human colonic microbiota ('Ruminococcus bicirculans') reveals two chromosomes and a selective capacity to utilize plant glucans.</title>
        <authorList>
            <consortium name="NISC Comparative Sequencing Program"/>
            <person name="Wegmann U."/>
            <person name="Louis P."/>
            <person name="Goesmann A."/>
            <person name="Henrissat B."/>
            <person name="Duncan S.H."/>
            <person name="Flint H.J."/>
        </authorList>
    </citation>
    <scope>NUCLEOTIDE SEQUENCE</scope>
    <source>
        <strain evidence="7">NBRC 108219</strain>
    </source>
</reference>
<keyword evidence="2 6" id="KW-0963">Cytoplasm</keyword>
<comment type="catalytic activity">
    <reaction evidence="6">
        <text>L-lysyl-[protein] + 3 S-adenosyl-L-methionine = N(6),N(6),N(6)-trimethyl-L-lysyl-[protein] + 3 S-adenosyl-L-homocysteine + 3 H(+)</text>
        <dbReference type="Rhea" id="RHEA:54192"/>
        <dbReference type="Rhea" id="RHEA-COMP:9752"/>
        <dbReference type="Rhea" id="RHEA-COMP:13826"/>
        <dbReference type="ChEBI" id="CHEBI:15378"/>
        <dbReference type="ChEBI" id="CHEBI:29969"/>
        <dbReference type="ChEBI" id="CHEBI:57856"/>
        <dbReference type="ChEBI" id="CHEBI:59789"/>
        <dbReference type="ChEBI" id="CHEBI:61961"/>
    </reaction>
</comment>
<evidence type="ECO:0000313" key="7">
    <source>
        <dbReference type="EMBL" id="GLQ23611.1"/>
    </source>
</evidence>
<evidence type="ECO:0000256" key="4">
    <source>
        <dbReference type="ARBA" id="ARBA00022679"/>
    </source>
</evidence>
<dbReference type="RefSeq" id="WP_284389196.1">
    <property type="nucleotide sequence ID" value="NZ_BSNK01000001.1"/>
</dbReference>
<dbReference type="GO" id="GO:0005840">
    <property type="term" value="C:ribosome"/>
    <property type="evidence" value="ECO:0007669"/>
    <property type="project" value="UniProtKB-KW"/>
</dbReference>
<evidence type="ECO:0000256" key="6">
    <source>
        <dbReference type="HAMAP-Rule" id="MF_00735"/>
    </source>
</evidence>
<dbReference type="PANTHER" id="PTHR43648:SF1">
    <property type="entry name" value="ELECTRON TRANSFER FLAVOPROTEIN BETA SUBUNIT LYSINE METHYLTRANSFERASE"/>
    <property type="match status" value="1"/>
</dbReference>
<dbReference type="Proteomes" id="UP001161391">
    <property type="component" value="Unassembled WGS sequence"/>
</dbReference>
<dbReference type="Gene3D" id="3.40.50.150">
    <property type="entry name" value="Vaccinia Virus protein VP39"/>
    <property type="match status" value="1"/>
</dbReference>
<dbReference type="InterPro" id="IPR050078">
    <property type="entry name" value="Ribosomal_L11_MeTrfase_PrmA"/>
</dbReference>
<feature type="binding site" evidence="6">
    <location>
        <position position="128"/>
    </location>
    <ligand>
        <name>S-adenosyl-L-methionine</name>
        <dbReference type="ChEBI" id="CHEBI:59789"/>
    </ligand>
</feature>
<evidence type="ECO:0000256" key="2">
    <source>
        <dbReference type="ARBA" id="ARBA00022490"/>
    </source>
</evidence>
<keyword evidence="8" id="KW-1185">Reference proteome</keyword>
<dbReference type="SUPFAM" id="SSF53335">
    <property type="entry name" value="S-adenosyl-L-methionine-dependent methyltransferases"/>
    <property type="match status" value="1"/>
</dbReference>
<dbReference type="PIRSF" id="PIRSF000401">
    <property type="entry name" value="RPL11_MTase"/>
    <property type="match status" value="1"/>
</dbReference>
<dbReference type="CDD" id="cd02440">
    <property type="entry name" value="AdoMet_MTases"/>
    <property type="match status" value="1"/>
</dbReference>
<sequence>MSSPFALTVLALRNVGYDIAEQLGFDDLTEALAVSIFDNGPDTVSVQALYEGEAEAKMARNQLPPELEASVAQLPDTDWVGLSQSGLPPIHAGRFVVHGSHDAPNVDGKTPILVDAGQAFGTGHHGTTKGCLLMLDALEAEGRQPTSILDLGTGAGILAIAAAKLWPTADLLATDIDPIAVDVADQNAELNDTQFDSLAADGFHAPQLKGLQFDLIIANILAGPLRELAPDIESAMKPGAIAVLSGILDEQAEWVAEAFRACGLSVMTKPSLDGWTSLLATRV</sequence>
<dbReference type="InterPro" id="IPR029063">
    <property type="entry name" value="SAM-dependent_MTases_sf"/>
</dbReference>
<organism evidence="7 8">
    <name type="scientific">Algimonas ampicilliniresistens</name>
    <dbReference type="NCBI Taxonomy" id="1298735"/>
    <lineage>
        <taxon>Bacteria</taxon>
        <taxon>Pseudomonadati</taxon>
        <taxon>Pseudomonadota</taxon>
        <taxon>Alphaproteobacteria</taxon>
        <taxon>Maricaulales</taxon>
        <taxon>Robiginitomaculaceae</taxon>
        <taxon>Algimonas</taxon>
    </lineage>
</organism>
<reference evidence="7" key="2">
    <citation type="submission" date="2023-01" db="EMBL/GenBank/DDBJ databases">
        <title>Draft genome sequence of Algimonas ampicilliniresistens strain NBRC 108219.</title>
        <authorList>
            <person name="Sun Q."/>
            <person name="Mori K."/>
        </authorList>
    </citation>
    <scope>NUCLEOTIDE SEQUENCE</scope>
    <source>
        <strain evidence="7">NBRC 108219</strain>
    </source>
</reference>
<comment type="caution">
    <text evidence="7">The sequence shown here is derived from an EMBL/GenBank/DDBJ whole genome shotgun (WGS) entry which is preliminary data.</text>
</comment>
<evidence type="ECO:0000256" key="5">
    <source>
        <dbReference type="ARBA" id="ARBA00022691"/>
    </source>
</evidence>
<dbReference type="Pfam" id="PF06325">
    <property type="entry name" value="PrmA"/>
    <property type="match status" value="1"/>
</dbReference>
<protein>
    <recommendedName>
        <fullName evidence="6">Ribosomal protein L11 methyltransferase</fullName>
        <shortName evidence="6">L11 Mtase</shortName>
        <ecNumber evidence="6">2.1.1.-</ecNumber>
    </recommendedName>
</protein>
<dbReference type="HAMAP" id="MF_00735">
    <property type="entry name" value="Methyltr_PrmA"/>
    <property type="match status" value="1"/>
</dbReference>
<feature type="binding site" evidence="6">
    <location>
        <position position="175"/>
    </location>
    <ligand>
        <name>S-adenosyl-L-methionine</name>
        <dbReference type="ChEBI" id="CHEBI:59789"/>
    </ligand>
</feature>
<evidence type="ECO:0000256" key="1">
    <source>
        <dbReference type="ARBA" id="ARBA00009741"/>
    </source>
</evidence>
<gene>
    <name evidence="6 7" type="primary">prmA</name>
    <name evidence="7" type="ORF">GCM10007853_14850</name>
</gene>
<dbReference type="GO" id="GO:0008168">
    <property type="term" value="F:methyltransferase activity"/>
    <property type="evidence" value="ECO:0007669"/>
    <property type="project" value="UniProtKB-KW"/>
</dbReference>
<keyword evidence="4 6" id="KW-0808">Transferase</keyword>
<comment type="subcellular location">
    <subcellularLocation>
        <location evidence="6">Cytoplasm</location>
    </subcellularLocation>
</comment>
<evidence type="ECO:0000256" key="3">
    <source>
        <dbReference type="ARBA" id="ARBA00022603"/>
    </source>
</evidence>
<keyword evidence="3 6" id="KW-0489">Methyltransferase</keyword>
<dbReference type="PANTHER" id="PTHR43648">
    <property type="entry name" value="ELECTRON TRANSFER FLAVOPROTEIN BETA SUBUNIT LYSINE METHYLTRANSFERASE"/>
    <property type="match status" value="1"/>
</dbReference>
<dbReference type="InterPro" id="IPR004498">
    <property type="entry name" value="Ribosomal_PrmA_MeTrfase"/>
</dbReference>
<proteinExistence type="inferred from homology"/>
<keyword evidence="7" id="KW-0689">Ribosomal protein</keyword>
<keyword evidence="5 6" id="KW-0949">S-adenosyl-L-methionine</keyword>
<comment type="function">
    <text evidence="6">Methylates ribosomal protein L11.</text>
</comment>
<keyword evidence="7" id="KW-0687">Ribonucleoprotein</keyword>
<dbReference type="GO" id="GO:0032259">
    <property type="term" value="P:methylation"/>
    <property type="evidence" value="ECO:0007669"/>
    <property type="project" value="UniProtKB-KW"/>
</dbReference>
<comment type="similarity">
    <text evidence="1 6">Belongs to the methyltransferase superfamily. PrmA family.</text>
</comment>
<name>A0ABQ5V7U7_9PROT</name>
<dbReference type="EC" id="2.1.1.-" evidence="6"/>
<feature type="binding site" evidence="6">
    <location>
        <position position="152"/>
    </location>
    <ligand>
        <name>S-adenosyl-L-methionine</name>
        <dbReference type="ChEBI" id="CHEBI:59789"/>
    </ligand>
</feature>